<proteinExistence type="predicted"/>
<evidence type="ECO:0000256" key="1">
    <source>
        <dbReference type="ARBA" id="ARBA00022553"/>
    </source>
</evidence>
<dbReference type="InterPro" id="IPR000595">
    <property type="entry name" value="cNMP-bd_dom"/>
</dbReference>
<dbReference type="Pfam" id="PF00027">
    <property type="entry name" value="cNMP_binding"/>
    <property type="match status" value="1"/>
</dbReference>
<accession>A0A364NTY3</accession>
<keyword evidence="7" id="KW-1185">Reference proteome</keyword>
<dbReference type="RefSeq" id="WP_112147125.1">
    <property type="nucleotide sequence ID" value="NZ_PGTO01000025.1"/>
</dbReference>
<dbReference type="InterPro" id="IPR018490">
    <property type="entry name" value="cNMP-bd_dom_sf"/>
</dbReference>
<keyword evidence="1 2" id="KW-0597">Phosphoprotein</keyword>
<comment type="caution">
    <text evidence="6">The sequence shown here is derived from an EMBL/GenBank/DDBJ whole genome shotgun (WGS) entry which is preliminary data.</text>
</comment>
<gene>
    <name evidence="6" type="ORF">CU669_18745</name>
</gene>
<dbReference type="InterPro" id="IPR001789">
    <property type="entry name" value="Sig_transdc_resp-reg_receiver"/>
</dbReference>
<organism evidence="6 7">
    <name type="scientific">Paramagnetospirillum kuznetsovii</name>
    <dbReference type="NCBI Taxonomy" id="2053833"/>
    <lineage>
        <taxon>Bacteria</taxon>
        <taxon>Pseudomonadati</taxon>
        <taxon>Pseudomonadota</taxon>
        <taxon>Alphaproteobacteria</taxon>
        <taxon>Rhodospirillales</taxon>
        <taxon>Magnetospirillaceae</taxon>
        <taxon>Paramagnetospirillum</taxon>
    </lineage>
</organism>
<protein>
    <submittedName>
        <fullName evidence="6">Two-component system response regulator</fullName>
    </submittedName>
</protein>
<dbReference type="AlphaFoldDB" id="A0A364NTY3"/>
<name>A0A364NTY3_9PROT</name>
<dbReference type="InterPro" id="IPR011006">
    <property type="entry name" value="CheY-like_superfamily"/>
</dbReference>
<feature type="domain" description="Cyclic nucleotide-binding" evidence="4">
    <location>
        <begin position="200"/>
        <end position="300"/>
    </location>
</feature>
<dbReference type="Gene3D" id="3.40.50.2300">
    <property type="match status" value="1"/>
</dbReference>
<reference evidence="6 7" key="1">
    <citation type="submission" date="2017-11" db="EMBL/GenBank/DDBJ databases">
        <title>Draft genome sequence of magnetotactic bacterium Magnetospirillum kuznetsovii LBB-42.</title>
        <authorList>
            <person name="Grouzdev D.S."/>
            <person name="Rysina M.S."/>
            <person name="Baslerov R.V."/>
            <person name="Koziaeva V."/>
        </authorList>
    </citation>
    <scope>NUCLEOTIDE SEQUENCE [LARGE SCALE GENOMIC DNA]</scope>
    <source>
        <strain evidence="6 7">LBB-42</strain>
    </source>
</reference>
<dbReference type="GO" id="GO:0000160">
    <property type="term" value="P:phosphorelay signal transduction system"/>
    <property type="evidence" value="ECO:0007669"/>
    <property type="project" value="InterPro"/>
</dbReference>
<dbReference type="PANTHER" id="PTHR44591">
    <property type="entry name" value="STRESS RESPONSE REGULATOR PROTEIN 1"/>
    <property type="match status" value="1"/>
</dbReference>
<dbReference type="SUPFAM" id="SSF51206">
    <property type="entry name" value="cAMP-binding domain-like"/>
    <property type="match status" value="1"/>
</dbReference>
<evidence type="ECO:0000313" key="6">
    <source>
        <dbReference type="EMBL" id="RAU20365.1"/>
    </source>
</evidence>
<sequence length="321" mass="34622">MQIDVDLSPITALIIDDSRYARSFIKTGLQSFGISRVLEAGDGPSGLEVLRNSEVHLVIVDHDMSPMNGIDFTRYVRGGDLVACVDVSILMLSGDSSKDVVFQARNAGVNEFLMKPFSADSLYRRVRNAMIHPKAFVQSPSFTGPDRRSLSRSPPGVAERRIRPPLPKPPPVVAPPGGMGAAPSPSPVAKPAPVERTGRKKFAAGQVIFSEGDRGDVAYVVESGRVAIVTTVEGREVQLGQITTNGVFGEMALIDDEPRMASAKALDETVCMMIPMAALKAQIGKTPDLVILVLETLLHDIRRMGRELGQVRAALEQRRAG</sequence>
<dbReference type="PANTHER" id="PTHR44591:SF3">
    <property type="entry name" value="RESPONSE REGULATORY DOMAIN-CONTAINING PROTEIN"/>
    <property type="match status" value="1"/>
</dbReference>
<evidence type="ECO:0000256" key="2">
    <source>
        <dbReference type="PROSITE-ProRule" id="PRU00169"/>
    </source>
</evidence>
<evidence type="ECO:0000313" key="7">
    <source>
        <dbReference type="Proteomes" id="UP000251075"/>
    </source>
</evidence>
<dbReference type="OrthoDB" id="9786548at2"/>
<dbReference type="SMART" id="SM00448">
    <property type="entry name" value="REC"/>
    <property type="match status" value="1"/>
</dbReference>
<dbReference type="PROSITE" id="PS50042">
    <property type="entry name" value="CNMP_BINDING_3"/>
    <property type="match status" value="1"/>
</dbReference>
<evidence type="ECO:0000259" key="5">
    <source>
        <dbReference type="PROSITE" id="PS50110"/>
    </source>
</evidence>
<dbReference type="EMBL" id="PGTO01000025">
    <property type="protein sequence ID" value="RAU20365.1"/>
    <property type="molecule type" value="Genomic_DNA"/>
</dbReference>
<dbReference type="SUPFAM" id="SSF52172">
    <property type="entry name" value="CheY-like"/>
    <property type="match status" value="1"/>
</dbReference>
<evidence type="ECO:0000256" key="3">
    <source>
        <dbReference type="SAM" id="MobiDB-lite"/>
    </source>
</evidence>
<feature type="modified residue" description="4-aspartylphosphate" evidence="2">
    <location>
        <position position="61"/>
    </location>
</feature>
<dbReference type="CDD" id="cd00038">
    <property type="entry name" value="CAP_ED"/>
    <property type="match status" value="1"/>
</dbReference>
<dbReference type="SMART" id="SM00100">
    <property type="entry name" value="cNMP"/>
    <property type="match status" value="1"/>
</dbReference>
<dbReference type="Gene3D" id="2.60.120.10">
    <property type="entry name" value="Jelly Rolls"/>
    <property type="match status" value="1"/>
</dbReference>
<feature type="domain" description="Response regulatory" evidence="5">
    <location>
        <begin position="11"/>
        <end position="130"/>
    </location>
</feature>
<feature type="compositionally biased region" description="Pro residues" evidence="3">
    <location>
        <begin position="164"/>
        <end position="174"/>
    </location>
</feature>
<evidence type="ECO:0000259" key="4">
    <source>
        <dbReference type="PROSITE" id="PS50042"/>
    </source>
</evidence>
<dbReference type="Pfam" id="PF00072">
    <property type="entry name" value="Response_reg"/>
    <property type="match status" value="1"/>
</dbReference>
<feature type="region of interest" description="Disordered" evidence="3">
    <location>
        <begin position="137"/>
        <end position="196"/>
    </location>
</feature>
<dbReference type="InterPro" id="IPR014710">
    <property type="entry name" value="RmlC-like_jellyroll"/>
</dbReference>
<dbReference type="InterPro" id="IPR050595">
    <property type="entry name" value="Bact_response_regulator"/>
</dbReference>
<dbReference type="PROSITE" id="PS50110">
    <property type="entry name" value="RESPONSE_REGULATORY"/>
    <property type="match status" value="1"/>
</dbReference>
<dbReference type="PRINTS" id="PR00103">
    <property type="entry name" value="CAMPKINASE"/>
</dbReference>
<dbReference type="Proteomes" id="UP000251075">
    <property type="component" value="Unassembled WGS sequence"/>
</dbReference>